<dbReference type="AlphaFoldDB" id="A0A2H3JSP4"/>
<sequence>MTRGYLEEMGETGAGITWEDEIDMSLDNSFTNKWAQIKGDFPWLWEMKELIGQRPNKIPMGLESYSLNPD</sequence>
<name>A0A2H3JSP4_WOLCO</name>
<dbReference type="OrthoDB" id="3255996at2759"/>
<dbReference type="Proteomes" id="UP000218811">
    <property type="component" value="Unassembled WGS sequence"/>
</dbReference>
<keyword evidence="2" id="KW-1185">Reference proteome</keyword>
<accession>A0A2H3JSP4</accession>
<organism evidence="1 2">
    <name type="scientific">Wolfiporia cocos (strain MD-104)</name>
    <name type="common">Brown rot fungus</name>
    <dbReference type="NCBI Taxonomy" id="742152"/>
    <lineage>
        <taxon>Eukaryota</taxon>
        <taxon>Fungi</taxon>
        <taxon>Dikarya</taxon>
        <taxon>Basidiomycota</taxon>
        <taxon>Agaricomycotina</taxon>
        <taxon>Agaricomycetes</taxon>
        <taxon>Polyporales</taxon>
        <taxon>Phaeolaceae</taxon>
        <taxon>Wolfiporia</taxon>
    </lineage>
</organism>
<dbReference type="EMBL" id="KB468114">
    <property type="protein sequence ID" value="PCH41829.1"/>
    <property type="molecule type" value="Genomic_DNA"/>
</dbReference>
<gene>
    <name evidence="1" type="ORF">WOLCODRAFT_159341</name>
</gene>
<evidence type="ECO:0000313" key="1">
    <source>
        <dbReference type="EMBL" id="PCH41829.1"/>
    </source>
</evidence>
<evidence type="ECO:0000313" key="2">
    <source>
        <dbReference type="Proteomes" id="UP000218811"/>
    </source>
</evidence>
<proteinExistence type="predicted"/>
<reference evidence="1 2" key="1">
    <citation type="journal article" date="2012" name="Science">
        <title>The Paleozoic origin of enzymatic lignin decomposition reconstructed from 31 fungal genomes.</title>
        <authorList>
            <person name="Floudas D."/>
            <person name="Binder M."/>
            <person name="Riley R."/>
            <person name="Barry K."/>
            <person name="Blanchette R.A."/>
            <person name="Henrissat B."/>
            <person name="Martinez A.T."/>
            <person name="Otillar R."/>
            <person name="Spatafora J.W."/>
            <person name="Yadav J.S."/>
            <person name="Aerts A."/>
            <person name="Benoit I."/>
            <person name="Boyd A."/>
            <person name="Carlson A."/>
            <person name="Copeland A."/>
            <person name="Coutinho P.M."/>
            <person name="de Vries R.P."/>
            <person name="Ferreira P."/>
            <person name="Findley K."/>
            <person name="Foster B."/>
            <person name="Gaskell J."/>
            <person name="Glotzer D."/>
            <person name="Gorecki P."/>
            <person name="Heitman J."/>
            <person name="Hesse C."/>
            <person name="Hori C."/>
            <person name="Igarashi K."/>
            <person name="Jurgens J.A."/>
            <person name="Kallen N."/>
            <person name="Kersten P."/>
            <person name="Kohler A."/>
            <person name="Kuees U."/>
            <person name="Kumar T.K.A."/>
            <person name="Kuo A."/>
            <person name="LaButti K."/>
            <person name="Larrondo L.F."/>
            <person name="Lindquist E."/>
            <person name="Ling A."/>
            <person name="Lombard V."/>
            <person name="Lucas S."/>
            <person name="Lundell T."/>
            <person name="Martin R."/>
            <person name="McLaughlin D.J."/>
            <person name="Morgenstern I."/>
            <person name="Morin E."/>
            <person name="Murat C."/>
            <person name="Nagy L.G."/>
            <person name="Nolan M."/>
            <person name="Ohm R.A."/>
            <person name="Patyshakuliyeva A."/>
            <person name="Rokas A."/>
            <person name="Ruiz-Duenas F.J."/>
            <person name="Sabat G."/>
            <person name="Salamov A."/>
            <person name="Samejima M."/>
            <person name="Schmutz J."/>
            <person name="Slot J.C."/>
            <person name="St John F."/>
            <person name="Stenlid J."/>
            <person name="Sun H."/>
            <person name="Sun S."/>
            <person name="Syed K."/>
            <person name="Tsang A."/>
            <person name="Wiebenga A."/>
            <person name="Young D."/>
            <person name="Pisabarro A."/>
            <person name="Eastwood D.C."/>
            <person name="Martin F."/>
            <person name="Cullen D."/>
            <person name="Grigoriev I.V."/>
            <person name="Hibbett D.S."/>
        </authorList>
    </citation>
    <scope>NUCLEOTIDE SEQUENCE [LARGE SCALE GENOMIC DNA]</scope>
    <source>
        <strain evidence="1 2">MD-104</strain>
    </source>
</reference>
<protein>
    <submittedName>
        <fullName evidence="1">Uncharacterized protein</fullName>
    </submittedName>
</protein>